<dbReference type="PANTHER" id="PTHR43767">
    <property type="entry name" value="LONG-CHAIN-FATTY-ACID--COA LIGASE"/>
    <property type="match status" value="1"/>
</dbReference>
<sequence>MENTATHPWAKNYQPGVPAEIELPTESLSVMFERSVKEAGDSPATEFFGRRTSYRELGEQVERAAEGLRLLGVRAGDRVALILPNCPQHVIAFYAVLRLGAVVVEHNPLYTSRELRHQFEDHQARIVIAWDKAAEAVRQFPKDVRIDTVISVNLLEAFPTVKRLALNLPVKKLRASKAALTGAAPGTMPFKDLLKAERIDTAYPRPTVQDLAVIQYTSGTTGNPKGAMLTHFNLYSNALQGEAWMAGAKEREEILYAILPMFHAFGMTLYLTFGVKKQGLLVLFPKFDPDLILAAMKKSPATVYCAVPPIYERTAMAAKEKGVSLRSAKYCISGAMNLPDHVVELWESVSGGLLVEGYGMTESSPVALGNPFHPTRRTGTIGVPFPSTLMKVVDLHDPSLEVAQGEPGELLLKGPQVFSGYWNNPEETAKTLTAEGWLHTGDVVTVDADGFTTIVDRAKELIITGGFNVSPTEVETVLRAHPDVKDAAVFGKELERGGEMVVAAVELEPGTALDEAGMREHCRTQLASYKVPKRIVAIDDLPRSMLGKILRKQVRELATPGL</sequence>
<dbReference type="Pfam" id="PF13193">
    <property type="entry name" value="AMP-binding_C"/>
    <property type="match status" value="1"/>
</dbReference>
<dbReference type="InterPro" id="IPR045851">
    <property type="entry name" value="AMP-bd_C_sf"/>
</dbReference>
<evidence type="ECO:0000313" key="3">
    <source>
        <dbReference type="EMBL" id="KAA0979383.1"/>
    </source>
</evidence>
<dbReference type="SUPFAM" id="SSF56801">
    <property type="entry name" value="Acetyl-CoA synthetase-like"/>
    <property type="match status" value="1"/>
</dbReference>
<dbReference type="NCBIfam" id="NF004114">
    <property type="entry name" value="PRK05605.1"/>
    <property type="match status" value="1"/>
</dbReference>
<comment type="caution">
    <text evidence="3">The sequence shown here is derived from an EMBL/GenBank/DDBJ whole genome shotgun (WGS) entry which is preliminary data.</text>
</comment>
<evidence type="ECO:0000259" key="1">
    <source>
        <dbReference type="Pfam" id="PF00501"/>
    </source>
</evidence>
<dbReference type="InterPro" id="IPR025110">
    <property type="entry name" value="AMP-bd_C"/>
</dbReference>
<dbReference type="InterPro" id="IPR050237">
    <property type="entry name" value="ATP-dep_AMP-bd_enzyme"/>
</dbReference>
<dbReference type="RefSeq" id="WP_149618618.1">
    <property type="nucleotide sequence ID" value="NZ_VOBL01000002.1"/>
</dbReference>
<dbReference type="Proteomes" id="UP000323856">
    <property type="component" value="Unassembled WGS sequence"/>
</dbReference>
<dbReference type="Pfam" id="PF00501">
    <property type="entry name" value="AMP-binding"/>
    <property type="match status" value="1"/>
</dbReference>
<dbReference type="InterPro" id="IPR000873">
    <property type="entry name" value="AMP-dep_synth/lig_dom"/>
</dbReference>
<evidence type="ECO:0000259" key="2">
    <source>
        <dbReference type="Pfam" id="PF13193"/>
    </source>
</evidence>
<organism evidence="3 4">
    <name type="scientific">Paeniglutamicibacter gangotriensis</name>
    <dbReference type="NCBI Taxonomy" id="254787"/>
    <lineage>
        <taxon>Bacteria</taxon>
        <taxon>Bacillati</taxon>
        <taxon>Actinomycetota</taxon>
        <taxon>Actinomycetes</taxon>
        <taxon>Micrococcales</taxon>
        <taxon>Micrococcaceae</taxon>
        <taxon>Paeniglutamicibacter</taxon>
    </lineage>
</organism>
<feature type="domain" description="AMP-binding enzyme C-terminal" evidence="2">
    <location>
        <begin position="473"/>
        <end position="548"/>
    </location>
</feature>
<dbReference type="InterPro" id="IPR042099">
    <property type="entry name" value="ANL_N_sf"/>
</dbReference>
<dbReference type="Gene3D" id="3.40.50.12780">
    <property type="entry name" value="N-terminal domain of ligase-like"/>
    <property type="match status" value="1"/>
</dbReference>
<accession>A0A5B0EKQ6</accession>
<feature type="domain" description="AMP-dependent synthetase/ligase" evidence="1">
    <location>
        <begin position="32"/>
        <end position="422"/>
    </location>
</feature>
<dbReference type="Gene3D" id="3.30.300.30">
    <property type="match status" value="1"/>
</dbReference>
<protein>
    <submittedName>
        <fullName evidence="3">AMP-binding protein</fullName>
    </submittedName>
</protein>
<dbReference type="InterPro" id="IPR020845">
    <property type="entry name" value="AMP-binding_CS"/>
</dbReference>
<dbReference type="PROSITE" id="PS00455">
    <property type="entry name" value="AMP_BINDING"/>
    <property type="match status" value="1"/>
</dbReference>
<dbReference type="EMBL" id="VOBL01000002">
    <property type="protein sequence ID" value="KAA0979383.1"/>
    <property type="molecule type" value="Genomic_DNA"/>
</dbReference>
<dbReference type="AlphaFoldDB" id="A0A5B0EKQ6"/>
<name>A0A5B0EKQ6_9MICC</name>
<dbReference type="GO" id="GO:0016877">
    <property type="term" value="F:ligase activity, forming carbon-sulfur bonds"/>
    <property type="evidence" value="ECO:0007669"/>
    <property type="project" value="UniProtKB-ARBA"/>
</dbReference>
<proteinExistence type="predicted"/>
<evidence type="ECO:0000313" key="4">
    <source>
        <dbReference type="Proteomes" id="UP000323856"/>
    </source>
</evidence>
<gene>
    <name evidence="3" type="ORF">FQ154_02875</name>
</gene>
<reference evidence="3 4" key="1">
    <citation type="submission" date="2019-07" db="EMBL/GenBank/DDBJ databases">
        <title>Analysis of the biochemical properties, biological activity and biotechnological potential of siderophores and biosurfactants produced by Antarctic psychrotolerant bacteria.</title>
        <authorList>
            <person name="Styczynski M."/>
            <person name="Krucon T."/>
            <person name="Decewicz P."/>
            <person name="Dziewit L."/>
        </authorList>
    </citation>
    <scope>NUCLEOTIDE SEQUENCE [LARGE SCALE GENOMIC DNA]</scope>
    <source>
        <strain evidence="3 4">ANT_H27</strain>
    </source>
</reference>
<dbReference type="CDD" id="cd05936">
    <property type="entry name" value="FC-FACS_FadD_like"/>
    <property type="match status" value="1"/>
</dbReference>
<dbReference type="OrthoDB" id="9803968at2"/>
<dbReference type="PANTHER" id="PTHR43767:SF12">
    <property type="entry name" value="AMP-DEPENDENT SYNTHETASE AND LIGASE"/>
    <property type="match status" value="1"/>
</dbReference>